<dbReference type="AlphaFoldDB" id="A0A0F9S203"/>
<protein>
    <submittedName>
        <fullName evidence="1">Uncharacterized protein</fullName>
    </submittedName>
</protein>
<dbReference type="EMBL" id="LAZR01002978">
    <property type="protein sequence ID" value="KKN23368.1"/>
    <property type="molecule type" value="Genomic_DNA"/>
</dbReference>
<comment type="caution">
    <text evidence="1">The sequence shown here is derived from an EMBL/GenBank/DDBJ whole genome shotgun (WGS) entry which is preliminary data.</text>
</comment>
<accession>A0A0F9S203</accession>
<name>A0A0F9S203_9ZZZZ</name>
<sequence>MSSNVYTSHAAERVIFLERFENPAKVYKNGGILVGDPVIKDGVILTGSEYVSYAIPASLLVKNELSFVSRFIAGFAADDATNHFLWDTPLANRYLLYKTNGNDLIAYMAGTLVLSIGLGSYSAYWNAYAENEIIVSSTPGSSQMYLNGTLVGSSATVWTPNQTTSLFIGKDAAVGYFEGTYKSLKIQSTLLTQADVDRIQDNSLYTYPSRASIFLDFKESTAKAGTIRGTTELLADGDMEAAGVGAWAQVNNANYSKVAGSPGGVGSQVMHVAHDGIANPAVQQLVLVVGRRYRVRGWARGDGTAVPRVLGGAGAISWTGTSSASWQYFDTVGVAGATSMNLRATTAIAGWCEFDDISAVETDELLDDSDMEATGVADWTANDSTLSKLDDDVYIGKKLLRITQTAPTFWASQAPLTPGVDYHVTARARGDGTRIPSIFVTGGLWVGSAANVWQDVDEIFSVTGSSFLIGSSDAGAGYVEFADVHVRPVLARTLDKSPAGHVCLLGDGSTANTIPDFLNPGFGLDGVNHYLLLPQTAGVYNNAEQSIAAVFRPGFAADDGAFHYLFDSTAGSRYTALKNNTGSMSILLGNLTIGTIPLATYEPYWVTGGLNVLVVASESGNTDVTLNGVLIMDADNTAWSPVDPAEITLGASAALGSPFSGEFEGFMTWPEKLSPLQVADLTLRLGVLV</sequence>
<gene>
    <name evidence="1" type="ORF">LCGC14_0905670</name>
</gene>
<organism evidence="1">
    <name type="scientific">marine sediment metagenome</name>
    <dbReference type="NCBI Taxonomy" id="412755"/>
    <lineage>
        <taxon>unclassified sequences</taxon>
        <taxon>metagenomes</taxon>
        <taxon>ecological metagenomes</taxon>
    </lineage>
</organism>
<proteinExistence type="predicted"/>
<dbReference type="Pfam" id="PF13385">
    <property type="entry name" value="Laminin_G_3"/>
    <property type="match status" value="1"/>
</dbReference>
<dbReference type="InterPro" id="IPR013320">
    <property type="entry name" value="ConA-like_dom_sf"/>
</dbReference>
<dbReference type="Gene3D" id="2.60.120.260">
    <property type="entry name" value="Galactose-binding domain-like"/>
    <property type="match status" value="2"/>
</dbReference>
<dbReference type="SUPFAM" id="SSF49899">
    <property type="entry name" value="Concanavalin A-like lectins/glucanases"/>
    <property type="match status" value="2"/>
</dbReference>
<reference evidence="1" key="1">
    <citation type="journal article" date="2015" name="Nature">
        <title>Complex archaea that bridge the gap between prokaryotes and eukaryotes.</title>
        <authorList>
            <person name="Spang A."/>
            <person name="Saw J.H."/>
            <person name="Jorgensen S.L."/>
            <person name="Zaremba-Niedzwiedzka K."/>
            <person name="Martijn J."/>
            <person name="Lind A.E."/>
            <person name="van Eijk R."/>
            <person name="Schleper C."/>
            <person name="Guy L."/>
            <person name="Ettema T.J."/>
        </authorList>
    </citation>
    <scope>NUCLEOTIDE SEQUENCE</scope>
</reference>
<evidence type="ECO:0000313" key="1">
    <source>
        <dbReference type="EMBL" id="KKN23368.1"/>
    </source>
</evidence>